<evidence type="ECO:0000256" key="8">
    <source>
        <dbReference type="HAMAP-Rule" id="MF_00964"/>
    </source>
</evidence>
<dbReference type="RefSeq" id="WP_272140405.1">
    <property type="nucleotide sequence ID" value="NZ_JAQLOI010000003.1"/>
</dbReference>
<dbReference type="InterPro" id="IPR014001">
    <property type="entry name" value="Helicase_ATP-bd"/>
</dbReference>
<sequence>MQDSNIQFSDLELNDTLLSALNEMGFVNPTPIQAASIPFLLEGRDALGKAQTGTGKTAAFSLPVLNKIDLKQYKPQAIVLAPTRELAIQVAAEVKNLGRNIKGLKVLEIYGGASIVDQMRALKSGTHIVVGTPGRVQDLINRDRLHLGEVKTFVLDEADEMLNMGFVDDVTAIMEHAPETAQRVLFSATMPPMLKRIVDRFLRDPARVDVAGSNHTVEKVEQQFWVVKGVEKDEAMTRLLETEETDASIVFVRTRQDTERLADYLSDRGFKVSALHGDIPQSLRERTVDNIKKGVIDILVATDVVARGLDVPRITHVFNYDIPFDVESYIHRIGRTGRAGRKGKAILLVRTNQIRMLRTIERVTRSSMEEIQLPLRDQVAESRLAKLGAELNSEKENASLENFAELVAKLQESLEIDATTLAAMLLKRAQGKTPLFYKGPDPMTAAIEREKQRRKDRRDGGDRDGRRSEGRNFGGENKDWETYQLQVGRDQGVQVKDIVGALANELGLTKGSIGAIKLAQGHTFVQLPKAMNSDTTGKLRKLRIRQKEVGAVVCDFTDFRESRGGRGSEGGRRDGGGYRGNRDGARGNNRGGKDGERRFDRNRGGDNRGSYRGEKANRGGARSEA</sequence>
<dbReference type="Pfam" id="PF25399">
    <property type="entry name" value="DeaD_dimer"/>
    <property type="match status" value="1"/>
</dbReference>
<dbReference type="InterPro" id="IPR027417">
    <property type="entry name" value="P-loop_NTPase"/>
</dbReference>
<organism evidence="14 15">
    <name type="scientific">Vibrio algarum</name>
    <dbReference type="NCBI Taxonomy" id="3020714"/>
    <lineage>
        <taxon>Bacteria</taxon>
        <taxon>Pseudomonadati</taxon>
        <taxon>Pseudomonadota</taxon>
        <taxon>Gammaproteobacteria</taxon>
        <taxon>Vibrionales</taxon>
        <taxon>Vibrionaceae</taxon>
        <taxon>Vibrio</taxon>
    </lineage>
</organism>
<dbReference type="InterPro" id="IPR014014">
    <property type="entry name" value="RNA_helicase_DEAD_Q_motif"/>
</dbReference>
<dbReference type="Pfam" id="PF03880">
    <property type="entry name" value="DbpA"/>
    <property type="match status" value="1"/>
</dbReference>
<proteinExistence type="inferred from homology"/>
<comment type="function">
    <text evidence="8">DEAD-box RNA helicase involved in various cellular processes at low temperature, including ribosome biogenesis, mRNA degradation and translation initiation.</text>
</comment>
<evidence type="ECO:0000256" key="4">
    <source>
        <dbReference type="ARBA" id="ARBA00022806"/>
    </source>
</evidence>
<dbReference type="InterPro" id="IPR012677">
    <property type="entry name" value="Nucleotide-bd_a/b_plait_sf"/>
</dbReference>
<dbReference type="SUPFAM" id="SSF52540">
    <property type="entry name" value="P-loop containing nucleoside triphosphate hydrolases"/>
    <property type="match status" value="1"/>
</dbReference>
<dbReference type="InterPro" id="IPR011545">
    <property type="entry name" value="DEAD/DEAH_box_helicase_dom"/>
</dbReference>
<dbReference type="Pfam" id="PF00271">
    <property type="entry name" value="Helicase_C"/>
    <property type="match status" value="1"/>
</dbReference>
<gene>
    <name evidence="8" type="primary">deaD</name>
    <name evidence="8" type="synonym">csdA</name>
    <name evidence="14" type="ORF">PGX00_21450</name>
</gene>
<keyword evidence="2 8" id="KW-0547">Nucleotide-binding</keyword>
<dbReference type="PANTHER" id="PTHR47963">
    <property type="entry name" value="DEAD-BOX ATP-DEPENDENT RNA HELICASE 47, MITOCHONDRIAL"/>
    <property type="match status" value="1"/>
</dbReference>
<comment type="caution">
    <text evidence="14">The sequence shown here is derived from an EMBL/GenBank/DDBJ whole genome shotgun (WGS) entry which is preliminary data.</text>
</comment>
<evidence type="ECO:0000256" key="6">
    <source>
        <dbReference type="ARBA" id="ARBA00022884"/>
    </source>
</evidence>
<dbReference type="InterPro" id="IPR050547">
    <property type="entry name" value="DEAD_box_RNA_helicases"/>
</dbReference>
<feature type="short sequence motif" description="Q motif" evidence="9">
    <location>
        <begin position="6"/>
        <end position="34"/>
    </location>
</feature>
<dbReference type="PROSITE" id="PS00039">
    <property type="entry name" value="DEAD_ATP_HELICASE"/>
    <property type="match status" value="1"/>
</dbReference>
<feature type="domain" description="Helicase C-terminal" evidence="12">
    <location>
        <begin position="235"/>
        <end position="379"/>
    </location>
</feature>
<dbReference type="SMART" id="SM00487">
    <property type="entry name" value="DEXDc"/>
    <property type="match status" value="1"/>
</dbReference>
<comment type="subcellular location">
    <subcellularLocation>
        <location evidence="8">Cytoplasm</location>
    </subcellularLocation>
</comment>
<evidence type="ECO:0000256" key="7">
    <source>
        <dbReference type="ARBA" id="ARBA00023016"/>
    </source>
</evidence>
<dbReference type="PANTHER" id="PTHR47963:SF8">
    <property type="entry name" value="ATP-DEPENDENT RNA HELICASE DEAD"/>
    <property type="match status" value="1"/>
</dbReference>
<dbReference type="CDD" id="cd00268">
    <property type="entry name" value="DEADc"/>
    <property type="match status" value="1"/>
</dbReference>
<evidence type="ECO:0000259" key="11">
    <source>
        <dbReference type="PROSITE" id="PS51192"/>
    </source>
</evidence>
<feature type="region of interest" description="Disordered" evidence="10">
    <location>
        <begin position="560"/>
        <end position="625"/>
    </location>
</feature>
<evidence type="ECO:0000313" key="15">
    <source>
        <dbReference type="Proteomes" id="UP001210678"/>
    </source>
</evidence>
<protein>
    <recommendedName>
        <fullName evidence="8">ATP-dependent RNA helicase DeaD</fullName>
        <ecNumber evidence="8">3.6.4.13</ecNumber>
    </recommendedName>
    <alternativeName>
        <fullName evidence="8">Cold-shock DEAD box protein A</fullName>
    </alternativeName>
</protein>
<feature type="region of interest" description="Disordered" evidence="10">
    <location>
        <begin position="437"/>
        <end position="477"/>
    </location>
</feature>
<dbReference type="InterPro" id="IPR005580">
    <property type="entry name" value="DbpA/CsdA_RNA-bd_dom"/>
</dbReference>
<keyword evidence="7 8" id="KW-0346">Stress response</keyword>
<dbReference type="PROSITE" id="PS51194">
    <property type="entry name" value="HELICASE_CTER"/>
    <property type="match status" value="1"/>
</dbReference>
<name>A0ABT4YX12_9VIBR</name>
<keyword evidence="4 8" id="KW-0347">Helicase</keyword>
<dbReference type="PROSITE" id="PS51192">
    <property type="entry name" value="HELICASE_ATP_BIND_1"/>
    <property type="match status" value="1"/>
</dbReference>
<evidence type="ECO:0000256" key="5">
    <source>
        <dbReference type="ARBA" id="ARBA00022840"/>
    </source>
</evidence>
<keyword evidence="6 8" id="KW-0694">RNA-binding</keyword>
<dbReference type="GO" id="GO:0004386">
    <property type="term" value="F:helicase activity"/>
    <property type="evidence" value="ECO:0007669"/>
    <property type="project" value="UniProtKB-KW"/>
</dbReference>
<dbReference type="SMART" id="SM00490">
    <property type="entry name" value="HELICc"/>
    <property type="match status" value="1"/>
</dbReference>
<feature type="domain" description="DEAD-box RNA helicase Q" evidence="13">
    <location>
        <begin position="6"/>
        <end position="34"/>
    </location>
</feature>
<dbReference type="Proteomes" id="UP001210678">
    <property type="component" value="Unassembled WGS sequence"/>
</dbReference>
<dbReference type="InterPro" id="IPR044742">
    <property type="entry name" value="DEAD/DEAH_RhlB"/>
</dbReference>
<dbReference type="HAMAP" id="MF_00964">
    <property type="entry name" value="DEAD_helicase_DeaD"/>
    <property type="match status" value="1"/>
</dbReference>
<keyword evidence="5 8" id="KW-0067">ATP-binding</keyword>
<comment type="similarity">
    <text evidence="8">Belongs to the DEAD box helicase family. DeaD/CsdA subfamily.</text>
</comment>
<dbReference type="InterPro" id="IPR001650">
    <property type="entry name" value="Helicase_C-like"/>
</dbReference>
<evidence type="ECO:0000259" key="12">
    <source>
        <dbReference type="PROSITE" id="PS51194"/>
    </source>
</evidence>
<dbReference type="PROSITE" id="PS51195">
    <property type="entry name" value="Q_MOTIF"/>
    <property type="match status" value="1"/>
</dbReference>
<evidence type="ECO:0000256" key="1">
    <source>
        <dbReference type="ARBA" id="ARBA00022490"/>
    </source>
</evidence>
<feature type="compositionally biased region" description="Basic and acidic residues" evidence="10">
    <location>
        <begin position="447"/>
        <end position="477"/>
    </location>
</feature>
<comment type="catalytic activity">
    <reaction evidence="8">
        <text>ATP + H2O = ADP + phosphate + H(+)</text>
        <dbReference type="Rhea" id="RHEA:13065"/>
        <dbReference type="ChEBI" id="CHEBI:15377"/>
        <dbReference type="ChEBI" id="CHEBI:15378"/>
        <dbReference type="ChEBI" id="CHEBI:30616"/>
        <dbReference type="ChEBI" id="CHEBI:43474"/>
        <dbReference type="ChEBI" id="CHEBI:456216"/>
        <dbReference type="EC" id="3.6.4.13"/>
    </reaction>
</comment>
<dbReference type="Pfam" id="PF00270">
    <property type="entry name" value="DEAD"/>
    <property type="match status" value="1"/>
</dbReference>
<evidence type="ECO:0000256" key="2">
    <source>
        <dbReference type="ARBA" id="ARBA00022741"/>
    </source>
</evidence>
<keyword evidence="1 8" id="KW-0963">Cytoplasm</keyword>
<keyword evidence="3 8" id="KW-0378">Hydrolase</keyword>
<evidence type="ECO:0000259" key="13">
    <source>
        <dbReference type="PROSITE" id="PS51195"/>
    </source>
</evidence>
<dbReference type="InterPro" id="IPR057325">
    <property type="entry name" value="DeaD_dimer"/>
</dbReference>
<evidence type="ECO:0000313" key="14">
    <source>
        <dbReference type="EMBL" id="MDB1126091.1"/>
    </source>
</evidence>
<feature type="domain" description="Helicase ATP-binding" evidence="11">
    <location>
        <begin position="37"/>
        <end position="208"/>
    </location>
</feature>
<dbReference type="CDD" id="cd18787">
    <property type="entry name" value="SF2_C_DEAD"/>
    <property type="match status" value="1"/>
</dbReference>
<accession>A0ABT4YX12</accession>
<reference evidence="14 15" key="1">
    <citation type="submission" date="2023-01" db="EMBL/GenBank/DDBJ databases">
        <title>Vibrio sp. KJ40-1 sp.nov, isolated from marine algae.</title>
        <authorList>
            <person name="Butt M."/>
            <person name="Kim J.M.J."/>
            <person name="Jeon C.O.C."/>
        </authorList>
    </citation>
    <scope>NUCLEOTIDE SEQUENCE [LARGE SCALE GENOMIC DNA]</scope>
    <source>
        <strain evidence="14 15">KJ40-1</strain>
    </source>
</reference>
<dbReference type="Gene3D" id="3.40.50.300">
    <property type="entry name" value="P-loop containing nucleotide triphosphate hydrolases"/>
    <property type="match status" value="2"/>
</dbReference>
<evidence type="ECO:0000256" key="3">
    <source>
        <dbReference type="ARBA" id="ARBA00022801"/>
    </source>
</evidence>
<keyword evidence="15" id="KW-1185">Reference proteome</keyword>
<dbReference type="EC" id="3.6.4.13" evidence="8"/>
<evidence type="ECO:0000256" key="10">
    <source>
        <dbReference type="SAM" id="MobiDB-lite"/>
    </source>
</evidence>
<dbReference type="InterPro" id="IPR028618">
    <property type="entry name" value="DEAD_helicase_DeaD"/>
</dbReference>
<dbReference type="Gene3D" id="3.30.70.330">
    <property type="match status" value="1"/>
</dbReference>
<dbReference type="EMBL" id="JAQLOI010000003">
    <property type="protein sequence ID" value="MDB1126091.1"/>
    <property type="molecule type" value="Genomic_DNA"/>
</dbReference>
<evidence type="ECO:0000256" key="9">
    <source>
        <dbReference type="PROSITE-ProRule" id="PRU00552"/>
    </source>
</evidence>
<dbReference type="InterPro" id="IPR000629">
    <property type="entry name" value="RNA-helicase_DEAD-box_CS"/>
</dbReference>